<evidence type="ECO:0000259" key="4">
    <source>
        <dbReference type="PROSITE" id="PS50011"/>
    </source>
</evidence>
<evidence type="ECO:0000256" key="3">
    <source>
        <dbReference type="ARBA" id="ARBA00022786"/>
    </source>
</evidence>
<feature type="domain" description="Protein kinase" evidence="4">
    <location>
        <begin position="1"/>
        <end position="163"/>
    </location>
</feature>
<gene>
    <name evidence="5" type="ORF">A4U43_UnF2210</name>
</gene>
<dbReference type="SMART" id="SM00220">
    <property type="entry name" value="S_TKc"/>
    <property type="match status" value="1"/>
</dbReference>
<dbReference type="GO" id="GO:0005524">
    <property type="term" value="F:ATP binding"/>
    <property type="evidence" value="ECO:0007669"/>
    <property type="project" value="InterPro"/>
</dbReference>
<comment type="catalytic activity">
    <reaction evidence="1">
        <text>S-ubiquitinyl-[E2 ubiquitin-conjugating enzyme]-L-cysteine + [acceptor protein]-L-lysine = [E2 ubiquitin-conjugating enzyme]-L-cysteine + N(6)-ubiquitinyl-[acceptor protein]-L-lysine.</text>
        <dbReference type="EC" id="2.3.2.27"/>
    </reaction>
</comment>
<reference evidence="6" key="1">
    <citation type="journal article" date="2017" name="Nat. Commun.">
        <title>The asparagus genome sheds light on the origin and evolution of a young Y chromosome.</title>
        <authorList>
            <person name="Harkess A."/>
            <person name="Zhou J."/>
            <person name="Xu C."/>
            <person name="Bowers J.E."/>
            <person name="Van der Hulst R."/>
            <person name="Ayyampalayam S."/>
            <person name="Mercati F."/>
            <person name="Riccardi P."/>
            <person name="McKain M.R."/>
            <person name="Kakrana A."/>
            <person name="Tang H."/>
            <person name="Ray J."/>
            <person name="Groenendijk J."/>
            <person name="Arikit S."/>
            <person name="Mathioni S.M."/>
            <person name="Nakano M."/>
            <person name="Shan H."/>
            <person name="Telgmann-Rauber A."/>
            <person name="Kanno A."/>
            <person name="Yue Z."/>
            <person name="Chen H."/>
            <person name="Li W."/>
            <person name="Chen Y."/>
            <person name="Xu X."/>
            <person name="Zhang Y."/>
            <person name="Luo S."/>
            <person name="Chen H."/>
            <person name="Gao J."/>
            <person name="Mao Z."/>
            <person name="Pires J.C."/>
            <person name="Luo M."/>
            <person name="Kudrna D."/>
            <person name="Wing R.A."/>
            <person name="Meyers B.C."/>
            <person name="Yi K."/>
            <person name="Kong H."/>
            <person name="Lavrijsen P."/>
            <person name="Sunseri F."/>
            <person name="Falavigna A."/>
            <person name="Ye Y."/>
            <person name="Leebens-Mack J.H."/>
            <person name="Chen G."/>
        </authorList>
    </citation>
    <scope>NUCLEOTIDE SEQUENCE [LARGE SCALE GENOMIC DNA]</scope>
    <source>
        <strain evidence="6">cv. DH0086</strain>
    </source>
</reference>
<evidence type="ECO:0000256" key="2">
    <source>
        <dbReference type="ARBA" id="ARBA00012483"/>
    </source>
</evidence>
<dbReference type="PROSITE" id="PS50011">
    <property type="entry name" value="PROTEIN_KINASE_DOM"/>
    <property type="match status" value="1"/>
</dbReference>
<dbReference type="PROSITE" id="PS51257">
    <property type="entry name" value="PROKAR_LIPOPROTEIN"/>
    <property type="match status" value="1"/>
</dbReference>
<evidence type="ECO:0000313" key="5">
    <source>
        <dbReference type="EMBL" id="ONK55519.1"/>
    </source>
</evidence>
<evidence type="ECO:0000313" key="6">
    <source>
        <dbReference type="Proteomes" id="UP000243459"/>
    </source>
</evidence>
<organism evidence="5 6">
    <name type="scientific">Asparagus officinalis</name>
    <name type="common">Garden asparagus</name>
    <dbReference type="NCBI Taxonomy" id="4686"/>
    <lineage>
        <taxon>Eukaryota</taxon>
        <taxon>Viridiplantae</taxon>
        <taxon>Streptophyta</taxon>
        <taxon>Embryophyta</taxon>
        <taxon>Tracheophyta</taxon>
        <taxon>Spermatophyta</taxon>
        <taxon>Magnoliopsida</taxon>
        <taxon>Liliopsida</taxon>
        <taxon>Asparagales</taxon>
        <taxon>Asparagaceae</taxon>
        <taxon>Asparagoideae</taxon>
        <taxon>Asparagus</taxon>
    </lineage>
</organism>
<dbReference type="PANTHER" id="PTHR45647:SF100">
    <property type="entry name" value="U-BOX DOMAIN-CONTAINING PROTEIN 33"/>
    <property type="match status" value="1"/>
</dbReference>
<dbReference type="GO" id="GO:0004672">
    <property type="term" value="F:protein kinase activity"/>
    <property type="evidence" value="ECO:0007669"/>
    <property type="project" value="InterPro"/>
</dbReference>
<dbReference type="InterPro" id="IPR000719">
    <property type="entry name" value="Prot_kinase_dom"/>
</dbReference>
<dbReference type="InterPro" id="IPR001245">
    <property type="entry name" value="Ser-Thr/Tyr_kinase_cat_dom"/>
</dbReference>
<dbReference type="PROSITE" id="PS00108">
    <property type="entry name" value="PROTEIN_KINASE_ST"/>
    <property type="match status" value="1"/>
</dbReference>
<dbReference type="Gene3D" id="1.10.510.10">
    <property type="entry name" value="Transferase(Phosphotransferase) domain 1"/>
    <property type="match status" value="1"/>
</dbReference>
<protein>
    <recommendedName>
        <fullName evidence="2">RING-type E3 ubiquitin transferase</fullName>
        <ecNumber evidence="2">2.3.2.27</ecNumber>
    </recommendedName>
</protein>
<keyword evidence="3" id="KW-0833">Ubl conjugation pathway</keyword>
<proteinExistence type="predicted"/>
<dbReference type="AlphaFoldDB" id="A0A1R3L7C8"/>
<dbReference type="PANTHER" id="PTHR45647">
    <property type="entry name" value="OS02G0152300 PROTEIN"/>
    <property type="match status" value="1"/>
</dbReference>
<sequence length="163" mass="18653">MVHLQRKPDRLKVRVLRYMRHPNIVTLIGSCSEARALIYEFLSNGSLDDCLNCKNNTPPLTWQVRTRIICEICSVLIFLHSNKPYPVVHDDLKPENILLDSNFISKLSDFGICRLLMQSSISATTVYRQTQPKGTFLYMDPEFLATGKLTTHSDVYSFGVIML</sequence>
<dbReference type="InterPro" id="IPR011009">
    <property type="entry name" value="Kinase-like_dom_sf"/>
</dbReference>
<dbReference type="Gramene" id="ONK55519">
    <property type="protein sequence ID" value="ONK55519"/>
    <property type="gene ID" value="A4U43_UnF2210"/>
</dbReference>
<accession>A0A1R3L7C8</accession>
<dbReference type="OMA" id="RIICEIC"/>
<name>A0A1R3L7C8_ASPOF</name>
<keyword evidence="6" id="KW-1185">Reference proteome</keyword>
<dbReference type="InterPro" id="IPR051348">
    <property type="entry name" value="U-box_ubiquitin_ligases"/>
</dbReference>
<dbReference type="SUPFAM" id="SSF56112">
    <property type="entry name" value="Protein kinase-like (PK-like)"/>
    <property type="match status" value="1"/>
</dbReference>
<evidence type="ECO:0000256" key="1">
    <source>
        <dbReference type="ARBA" id="ARBA00000900"/>
    </source>
</evidence>
<dbReference type="GO" id="GO:0061630">
    <property type="term" value="F:ubiquitin protein ligase activity"/>
    <property type="evidence" value="ECO:0007669"/>
    <property type="project" value="UniProtKB-EC"/>
</dbReference>
<dbReference type="Proteomes" id="UP000243459">
    <property type="component" value="Unassembled WGS sequence"/>
</dbReference>
<dbReference type="EC" id="2.3.2.27" evidence="2"/>
<dbReference type="InterPro" id="IPR008271">
    <property type="entry name" value="Ser/Thr_kinase_AS"/>
</dbReference>
<dbReference type="Pfam" id="PF07714">
    <property type="entry name" value="PK_Tyr_Ser-Thr"/>
    <property type="match status" value="1"/>
</dbReference>
<dbReference type="EMBL" id="KV863405">
    <property type="protein sequence ID" value="ONK55519.1"/>
    <property type="molecule type" value="Genomic_DNA"/>
</dbReference>